<evidence type="ECO:0000256" key="6">
    <source>
        <dbReference type="ARBA" id="ARBA00022840"/>
    </source>
</evidence>
<dbReference type="FunCoup" id="A0A165QPI9">
    <property type="interactions" value="226"/>
</dbReference>
<dbReference type="STRING" id="1314781.A0A165QPI9"/>
<dbReference type="GO" id="GO:0005829">
    <property type="term" value="C:cytosol"/>
    <property type="evidence" value="ECO:0007669"/>
    <property type="project" value="TreeGrafter"/>
</dbReference>
<sequence length="500" mass="54056">MSPVPKPHESVEPLVASLPTPADLPDYARKTLEAIAPGFKLTDDRLREITHSFLHDFELGLSKYGEPMAMIPTYVTGVPNGKETGTFLALDLGGTNLRVCEVKLLGNHKFELRQQKYKVSDTLKTGEAVALFNYMADSVDAFLTERASIDPNQQNEDLLLGFTFSFPVEQTALARGELLTWTKGFSAKNAVGHDVGQLLQDAFDRRHMHVKCVAIVNDTVGTLMTRAYTGGDCLLGSIFGTGTNGAYVEDISRIPKLAGHPAVANGGKMVINCEWGAFNNTAGLRTVLPSTPFDNKLDRESINVRKQAFEKFISGMYQGEILRNILLTLVDHQPPILFKGESSATLNKHYGLDTAVMSDVENAQTLADVRTAVSAGLGLPLESVSDLDAWIVRWAAEMVATRAAKLSGAAVAAILVQTRHARLQGYGDPAEPIKTPGVMHVGVDGSMVEFYPHFEERLRSALRALVGEEAEKATKIGMAKDGSGVGAALCALQAMKQLTA</sequence>
<evidence type="ECO:0000313" key="12">
    <source>
        <dbReference type="Proteomes" id="UP000077266"/>
    </source>
</evidence>
<comment type="similarity">
    <text evidence="2 8">Belongs to the hexokinase family.</text>
</comment>
<feature type="domain" description="Hexokinase N-terminal" evidence="9">
    <location>
        <begin position="32"/>
        <end position="228"/>
    </location>
</feature>
<evidence type="ECO:0000313" key="11">
    <source>
        <dbReference type="EMBL" id="KZW03892.1"/>
    </source>
</evidence>
<gene>
    <name evidence="11" type="ORF">EXIGLDRAFT_663249</name>
</gene>
<keyword evidence="5 8" id="KW-0418">Kinase</keyword>
<dbReference type="Pfam" id="PF03727">
    <property type="entry name" value="Hexokinase_2"/>
    <property type="match status" value="1"/>
</dbReference>
<dbReference type="GO" id="GO:0004340">
    <property type="term" value="F:glucokinase activity"/>
    <property type="evidence" value="ECO:0007669"/>
    <property type="project" value="TreeGrafter"/>
</dbReference>
<name>A0A165QPI9_EXIGL</name>
<evidence type="ECO:0000259" key="9">
    <source>
        <dbReference type="Pfam" id="PF00349"/>
    </source>
</evidence>
<keyword evidence="7 8" id="KW-0324">Glycolysis</keyword>
<evidence type="ECO:0000256" key="7">
    <source>
        <dbReference type="ARBA" id="ARBA00023152"/>
    </source>
</evidence>
<evidence type="ECO:0000256" key="3">
    <source>
        <dbReference type="ARBA" id="ARBA00022679"/>
    </source>
</evidence>
<dbReference type="PANTHER" id="PTHR19443">
    <property type="entry name" value="HEXOKINASE"/>
    <property type="match status" value="1"/>
</dbReference>
<accession>A0A165QPI9</accession>
<dbReference type="InParanoid" id="A0A165QPI9"/>
<proteinExistence type="inferred from homology"/>
<dbReference type="Pfam" id="PF00349">
    <property type="entry name" value="Hexokinase_1"/>
    <property type="match status" value="1"/>
</dbReference>
<dbReference type="GO" id="GO:0005536">
    <property type="term" value="F:D-glucose binding"/>
    <property type="evidence" value="ECO:0007669"/>
    <property type="project" value="InterPro"/>
</dbReference>
<evidence type="ECO:0000256" key="2">
    <source>
        <dbReference type="ARBA" id="ARBA00009225"/>
    </source>
</evidence>
<dbReference type="GO" id="GO:0006006">
    <property type="term" value="P:glucose metabolic process"/>
    <property type="evidence" value="ECO:0007669"/>
    <property type="project" value="TreeGrafter"/>
</dbReference>
<dbReference type="Gene3D" id="1.10.287.1250">
    <property type="match status" value="1"/>
</dbReference>
<keyword evidence="4 8" id="KW-0547">Nucleotide-binding</keyword>
<dbReference type="Gene3D" id="3.30.420.40">
    <property type="match status" value="1"/>
</dbReference>
<dbReference type="FunFam" id="3.30.420.40:FF:000034">
    <property type="entry name" value="Phosphotransferase"/>
    <property type="match status" value="1"/>
</dbReference>
<dbReference type="InterPro" id="IPR022672">
    <property type="entry name" value="Hexokinase_N"/>
</dbReference>
<dbReference type="GO" id="GO:0005739">
    <property type="term" value="C:mitochondrion"/>
    <property type="evidence" value="ECO:0007669"/>
    <property type="project" value="TreeGrafter"/>
</dbReference>
<dbReference type="Proteomes" id="UP000077266">
    <property type="component" value="Unassembled WGS sequence"/>
</dbReference>
<dbReference type="EMBL" id="KV425882">
    <property type="protein sequence ID" value="KZW03892.1"/>
    <property type="molecule type" value="Genomic_DNA"/>
</dbReference>
<dbReference type="SUPFAM" id="SSF53067">
    <property type="entry name" value="Actin-like ATPase domain"/>
    <property type="match status" value="2"/>
</dbReference>
<protein>
    <recommendedName>
        <fullName evidence="8">Phosphotransferase</fullName>
        <ecNumber evidence="8">2.7.1.-</ecNumber>
    </recommendedName>
</protein>
<reference evidence="11 12" key="1">
    <citation type="journal article" date="2016" name="Mol. Biol. Evol.">
        <title>Comparative Genomics of Early-Diverging Mushroom-Forming Fungi Provides Insights into the Origins of Lignocellulose Decay Capabilities.</title>
        <authorList>
            <person name="Nagy L.G."/>
            <person name="Riley R."/>
            <person name="Tritt A."/>
            <person name="Adam C."/>
            <person name="Daum C."/>
            <person name="Floudas D."/>
            <person name="Sun H."/>
            <person name="Yadav J.S."/>
            <person name="Pangilinan J."/>
            <person name="Larsson K.H."/>
            <person name="Matsuura K."/>
            <person name="Barry K."/>
            <person name="Labutti K."/>
            <person name="Kuo R."/>
            <person name="Ohm R.A."/>
            <person name="Bhattacharya S.S."/>
            <person name="Shirouzu T."/>
            <person name="Yoshinaga Y."/>
            <person name="Martin F.M."/>
            <person name="Grigoriev I.V."/>
            <person name="Hibbett D.S."/>
        </authorList>
    </citation>
    <scope>NUCLEOTIDE SEQUENCE [LARGE SCALE GENOMIC DNA]</scope>
    <source>
        <strain evidence="11 12">HHB12029</strain>
    </source>
</reference>
<dbReference type="InterPro" id="IPR022673">
    <property type="entry name" value="Hexokinase_C"/>
</dbReference>
<keyword evidence="6 8" id="KW-0067">ATP-binding</keyword>
<evidence type="ECO:0000256" key="4">
    <source>
        <dbReference type="ARBA" id="ARBA00022741"/>
    </source>
</evidence>
<keyword evidence="3 8" id="KW-0808">Transferase</keyword>
<dbReference type="PROSITE" id="PS51748">
    <property type="entry name" value="HEXOKINASE_2"/>
    <property type="match status" value="1"/>
</dbReference>
<comment type="pathway">
    <text evidence="1">Carbohydrate degradation; glycolysis; D-glyceraldehyde 3-phosphate and glycerone phosphate from D-glucose: step 1/4.</text>
</comment>
<evidence type="ECO:0000256" key="1">
    <source>
        <dbReference type="ARBA" id="ARBA00004888"/>
    </source>
</evidence>
<dbReference type="PANTHER" id="PTHR19443:SF30">
    <property type="entry name" value="GLUCOKINASE-1-RELATED"/>
    <property type="match status" value="1"/>
</dbReference>
<dbReference type="EC" id="2.7.1.-" evidence="8"/>
<evidence type="ECO:0000259" key="10">
    <source>
        <dbReference type="Pfam" id="PF03727"/>
    </source>
</evidence>
<dbReference type="UniPathway" id="UPA00109">
    <property type="reaction ID" value="UER00180"/>
</dbReference>
<dbReference type="GO" id="GO:0005524">
    <property type="term" value="F:ATP binding"/>
    <property type="evidence" value="ECO:0007669"/>
    <property type="project" value="UniProtKB-UniRule"/>
</dbReference>
<dbReference type="OrthoDB" id="419537at2759"/>
<dbReference type="GO" id="GO:0001678">
    <property type="term" value="P:intracellular glucose homeostasis"/>
    <property type="evidence" value="ECO:0007669"/>
    <property type="project" value="InterPro"/>
</dbReference>
<dbReference type="Gene3D" id="3.40.367.20">
    <property type="match status" value="1"/>
</dbReference>
<organism evidence="11 12">
    <name type="scientific">Exidia glandulosa HHB12029</name>
    <dbReference type="NCBI Taxonomy" id="1314781"/>
    <lineage>
        <taxon>Eukaryota</taxon>
        <taxon>Fungi</taxon>
        <taxon>Dikarya</taxon>
        <taxon>Basidiomycota</taxon>
        <taxon>Agaricomycotina</taxon>
        <taxon>Agaricomycetes</taxon>
        <taxon>Auriculariales</taxon>
        <taxon>Exidiaceae</taxon>
        <taxon>Exidia</taxon>
    </lineage>
</organism>
<keyword evidence="12" id="KW-1185">Reference proteome</keyword>
<evidence type="ECO:0000256" key="5">
    <source>
        <dbReference type="ARBA" id="ARBA00022777"/>
    </source>
</evidence>
<evidence type="ECO:0000256" key="8">
    <source>
        <dbReference type="RuleBase" id="RU362007"/>
    </source>
</evidence>
<dbReference type="InterPro" id="IPR043129">
    <property type="entry name" value="ATPase_NBD"/>
</dbReference>
<dbReference type="AlphaFoldDB" id="A0A165QPI9"/>
<dbReference type="InterPro" id="IPR001312">
    <property type="entry name" value="Hexokinase"/>
</dbReference>
<dbReference type="PRINTS" id="PR00475">
    <property type="entry name" value="HEXOKINASE"/>
</dbReference>
<feature type="domain" description="Hexokinase C-terminal" evidence="10">
    <location>
        <begin position="235"/>
        <end position="492"/>
    </location>
</feature>
<dbReference type="GO" id="GO:0008865">
    <property type="term" value="F:fructokinase activity"/>
    <property type="evidence" value="ECO:0007669"/>
    <property type="project" value="TreeGrafter"/>
</dbReference>
<dbReference type="GO" id="GO:0006096">
    <property type="term" value="P:glycolytic process"/>
    <property type="evidence" value="ECO:0007669"/>
    <property type="project" value="UniProtKB-UniPathway"/>
</dbReference>